<dbReference type="RefSeq" id="WP_320883577.1">
    <property type="nucleotide sequence ID" value="NZ_BAABZA010000011.1"/>
</dbReference>
<dbReference type="AlphaFoldDB" id="A0AB35UMN3"/>
<evidence type="ECO:0000313" key="2">
    <source>
        <dbReference type="EMBL" id="MDY5168211.1"/>
    </source>
</evidence>
<accession>A0AB35UMN3</accession>
<gene>
    <name evidence="2" type="ORF">MQE39_08795</name>
</gene>
<dbReference type="Proteomes" id="UP001276902">
    <property type="component" value="Unassembled WGS sequence"/>
</dbReference>
<comment type="caution">
    <text evidence="2">The sequence shown here is derived from an EMBL/GenBank/DDBJ whole genome shotgun (WGS) entry which is preliminary data.</text>
</comment>
<feature type="coiled-coil region" evidence="1">
    <location>
        <begin position="6"/>
        <end position="83"/>
    </location>
</feature>
<evidence type="ECO:0000313" key="3">
    <source>
        <dbReference type="Proteomes" id="UP001276902"/>
    </source>
</evidence>
<sequence>MSCFEKSQQLQKLKKIEAQIKDLRSVQDFLEAEIKELNTSKQSVIEERRKNDTFIHAELRPQINELRANLSNYKLALNQHKAKEMIDSFSDVLVKQLETTEAEESTVFQFDLKKRFKDIFLDKLTADLKILLEYCNYKHYANMFFDMDEYDVVVNGHYKKSQGKGFRAFLNTVLAIAIQNCLDEYN</sequence>
<reference evidence="2" key="1">
    <citation type="submission" date="2022-03" db="EMBL/GenBank/DDBJ databases">
        <title>First case of bacteraemia caused by Dielma fastidiosa in a patient hospitalised with diverticulitis.</title>
        <authorList>
            <person name="Forman-Ankjaer B."/>
            <person name="Hvid-Jensen F."/>
            <person name="Kobel C.M."/>
            <person name="Greve T."/>
        </authorList>
    </citation>
    <scope>NUCLEOTIDE SEQUENCE</scope>
    <source>
        <strain evidence="2">AUH_DF_2021</strain>
    </source>
</reference>
<evidence type="ECO:0000256" key="1">
    <source>
        <dbReference type="SAM" id="Coils"/>
    </source>
</evidence>
<proteinExistence type="predicted"/>
<keyword evidence="1" id="KW-0175">Coiled coil</keyword>
<organism evidence="2 3">
    <name type="scientific">Dielma fastidiosa</name>
    <dbReference type="NCBI Taxonomy" id="1034346"/>
    <lineage>
        <taxon>Bacteria</taxon>
        <taxon>Bacillati</taxon>
        <taxon>Bacillota</taxon>
        <taxon>Erysipelotrichia</taxon>
        <taxon>Erysipelotrichales</taxon>
        <taxon>Erysipelotrichaceae</taxon>
        <taxon>Dielma</taxon>
    </lineage>
</organism>
<protein>
    <submittedName>
        <fullName evidence="2">Uncharacterized protein</fullName>
    </submittedName>
</protein>
<name>A0AB35UMN3_9FIRM</name>
<dbReference type="EMBL" id="JALDAW010000013">
    <property type="protein sequence ID" value="MDY5168211.1"/>
    <property type="molecule type" value="Genomic_DNA"/>
</dbReference>